<dbReference type="EMBL" id="ADFV01131926">
    <property type="status" value="NOT_ANNOTATED_CDS"/>
    <property type="molecule type" value="Genomic_DNA"/>
</dbReference>
<sequence length="152" mass="16895">MGTLQGVTLRSRERPSWPQETHGHRERTEEGRAIAAFSADALRAGGRELEQTVSSDLRQEHPLRQTSWVTGNAQTLGRDRGLTEEGCAVAAVSADALREEQEGPRQMLLDLLWTFPCSWTCSGTLLLDFTASRTVRNKFPFSINFPVLGILL</sequence>
<protein>
    <submittedName>
        <fullName evidence="2">Uncharacterized protein</fullName>
    </submittedName>
</protein>
<dbReference type="OMA" id="TFPCSWT"/>
<dbReference type="Ensembl" id="ENSNLET00000013151.2">
    <property type="protein sequence ID" value="ENSNLEP00000012539.2"/>
    <property type="gene ID" value="ENSNLEG00000010296.2"/>
</dbReference>
<organism evidence="2 3">
    <name type="scientific">Nomascus leucogenys</name>
    <name type="common">Northern white-cheeked gibbon</name>
    <name type="synonym">Hylobates leucogenys</name>
    <dbReference type="NCBI Taxonomy" id="61853"/>
    <lineage>
        <taxon>Eukaryota</taxon>
        <taxon>Metazoa</taxon>
        <taxon>Chordata</taxon>
        <taxon>Craniata</taxon>
        <taxon>Vertebrata</taxon>
        <taxon>Euteleostomi</taxon>
        <taxon>Mammalia</taxon>
        <taxon>Eutheria</taxon>
        <taxon>Euarchontoglires</taxon>
        <taxon>Primates</taxon>
        <taxon>Haplorrhini</taxon>
        <taxon>Catarrhini</taxon>
        <taxon>Hylobatidae</taxon>
        <taxon>Nomascus</taxon>
    </lineage>
</organism>
<evidence type="ECO:0000313" key="2">
    <source>
        <dbReference type="Ensembl" id="ENSNLEP00000012539.2"/>
    </source>
</evidence>
<evidence type="ECO:0000313" key="3">
    <source>
        <dbReference type="Proteomes" id="UP000001073"/>
    </source>
</evidence>
<accession>G1RH39</accession>
<reference evidence="2" key="2">
    <citation type="submission" date="2025-08" db="UniProtKB">
        <authorList>
            <consortium name="Ensembl"/>
        </authorList>
    </citation>
    <scope>IDENTIFICATION</scope>
</reference>
<dbReference type="HOGENOM" id="CLU_1895525_0_0_1"/>
<dbReference type="Proteomes" id="UP000001073">
    <property type="component" value="Chromosome 22a"/>
</dbReference>
<keyword evidence="3" id="KW-1185">Reference proteome</keyword>
<proteinExistence type="predicted"/>
<dbReference type="InParanoid" id="G1RH39"/>
<feature type="compositionally biased region" description="Basic and acidic residues" evidence="1">
    <location>
        <begin position="10"/>
        <end position="30"/>
    </location>
</feature>
<evidence type="ECO:0000256" key="1">
    <source>
        <dbReference type="SAM" id="MobiDB-lite"/>
    </source>
</evidence>
<feature type="region of interest" description="Disordered" evidence="1">
    <location>
        <begin position="1"/>
        <end position="30"/>
    </location>
</feature>
<name>G1RH39_NOMLE</name>
<dbReference type="GeneTree" id="ENSGT00570000080862"/>
<dbReference type="AlphaFoldDB" id="G1RH39"/>
<reference evidence="2" key="3">
    <citation type="submission" date="2025-09" db="UniProtKB">
        <authorList>
            <consortium name="Ensembl"/>
        </authorList>
    </citation>
    <scope>IDENTIFICATION</scope>
</reference>
<reference evidence="2 3" key="1">
    <citation type="submission" date="2012-10" db="EMBL/GenBank/DDBJ databases">
        <authorList>
            <consortium name="Gibbon Genome Sequencing Consortium"/>
        </authorList>
    </citation>
    <scope>NUCLEOTIDE SEQUENCE [LARGE SCALE GENOMIC DNA]</scope>
</reference>